<proteinExistence type="predicted"/>
<gene>
    <name evidence="1" type="ORF">NP493_239g00006</name>
</gene>
<dbReference type="AlphaFoldDB" id="A0AAD9NZI4"/>
<dbReference type="Proteomes" id="UP001209878">
    <property type="component" value="Unassembled WGS sequence"/>
</dbReference>
<comment type="caution">
    <text evidence="1">The sequence shown here is derived from an EMBL/GenBank/DDBJ whole genome shotgun (WGS) entry which is preliminary data.</text>
</comment>
<organism evidence="1 2">
    <name type="scientific">Ridgeia piscesae</name>
    <name type="common">Tubeworm</name>
    <dbReference type="NCBI Taxonomy" id="27915"/>
    <lineage>
        <taxon>Eukaryota</taxon>
        <taxon>Metazoa</taxon>
        <taxon>Spiralia</taxon>
        <taxon>Lophotrochozoa</taxon>
        <taxon>Annelida</taxon>
        <taxon>Polychaeta</taxon>
        <taxon>Sedentaria</taxon>
        <taxon>Canalipalpata</taxon>
        <taxon>Sabellida</taxon>
        <taxon>Siboglinidae</taxon>
        <taxon>Ridgeia</taxon>
    </lineage>
</organism>
<keyword evidence="2" id="KW-1185">Reference proteome</keyword>
<evidence type="ECO:0000313" key="1">
    <source>
        <dbReference type="EMBL" id="KAK2185337.1"/>
    </source>
</evidence>
<evidence type="ECO:0000313" key="2">
    <source>
        <dbReference type="Proteomes" id="UP001209878"/>
    </source>
</evidence>
<reference evidence="1" key="1">
    <citation type="journal article" date="2023" name="Mol. Biol. Evol.">
        <title>Third-Generation Sequencing Reveals the Adaptive Role of the Epigenome in Three Deep-Sea Polychaetes.</title>
        <authorList>
            <person name="Perez M."/>
            <person name="Aroh O."/>
            <person name="Sun Y."/>
            <person name="Lan Y."/>
            <person name="Juniper S.K."/>
            <person name="Young C.R."/>
            <person name="Angers B."/>
            <person name="Qian P.Y."/>
        </authorList>
    </citation>
    <scope>NUCLEOTIDE SEQUENCE</scope>
    <source>
        <strain evidence="1">R07B-5</strain>
    </source>
</reference>
<protein>
    <submittedName>
        <fullName evidence="1">Uncharacterized protein</fullName>
    </submittedName>
</protein>
<dbReference type="EMBL" id="JAODUO010000239">
    <property type="protein sequence ID" value="KAK2185337.1"/>
    <property type="molecule type" value="Genomic_DNA"/>
</dbReference>
<accession>A0AAD9NZI4</accession>
<sequence length="248" mass="27866">MTDHDSHPDGALMNIITGQIAHPDVNADDAVSLGQRAMSNFMAGWPGSFYDPLGKLVVTMDVMKKHVSVGKERVYDQELIDARVIGLLANSRETNIDNFDVLAYEVLVYPPSMFNPGVEMKITKSKSTLKLQVVISERNCPIPETLIYDVSALLWVLTWLSDELHVYVDAFLLFVHQALQKSNVTVVFDGYFPNSTKNFTRMQRARLNRVHKLTPEMSAPAKPVILTNTDNKIQRNAMLIEGPLNSDY</sequence>
<name>A0AAD9NZI4_RIDPI</name>